<evidence type="ECO:0000313" key="7">
    <source>
        <dbReference type="Proteomes" id="UP000540568"/>
    </source>
</evidence>
<dbReference type="Pfam" id="PF00440">
    <property type="entry name" value="TetR_N"/>
    <property type="match status" value="1"/>
</dbReference>
<comment type="caution">
    <text evidence="6">The sequence shown here is derived from an EMBL/GenBank/DDBJ whole genome shotgun (WGS) entry which is preliminary data.</text>
</comment>
<dbReference type="Gene3D" id="1.10.10.60">
    <property type="entry name" value="Homeodomain-like"/>
    <property type="match status" value="1"/>
</dbReference>
<dbReference type="InterPro" id="IPR009057">
    <property type="entry name" value="Homeodomain-like_sf"/>
</dbReference>
<keyword evidence="3" id="KW-0804">Transcription</keyword>
<dbReference type="SUPFAM" id="SSF46689">
    <property type="entry name" value="Homeodomain-like"/>
    <property type="match status" value="1"/>
</dbReference>
<evidence type="ECO:0000256" key="1">
    <source>
        <dbReference type="ARBA" id="ARBA00023015"/>
    </source>
</evidence>
<protein>
    <submittedName>
        <fullName evidence="6">AcrR family transcriptional regulator</fullName>
    </submittedName>
</protein>
<gene>
    <name evidence="6" type="ORF">FHX71_001138</name>
</gene>
<name>A0A7W3J6H5_9MICO</name>
<feature type="DNA-binding region" description="H-T-H motif" evidence="4">
    <location>
        <begin position="37"/>
        <end position="56"/>
    </location>
</feature>
<dbReference type="Pfam" id="PF16925">
    <property type="entry name" value="TetR_C_13"/>
    <property type="match status" value="1"/>
</dbReference>
<dbReference type="RefSeq" id="WP_182614810.1">
    <property type="nucleotide sequence ID" value="NZ_BAAATF010000005.1"/>
</dbReference>
<accession>A0A7W3J6H5</accession>
<dbReference type="PROSITE" id="PS50977">
    <property type="entry name" value="HTH_TETR_2"/>
    <property type="match status" value="1"/>
</dbReference>
<dbReference type="InterPro" id="IPR036271">
    <property type="entry name" value="Tet_transcr_reg_TetR-rel_C_sf"/>
</dbReference>
<keyword evidence="7" id="KW-1185">Reference proteome</keyword>
<dbReference type="PANTHER" id="PTHR47506:SF1">
    <property type="entry name" value="HTH-TYPE TRANSCRIPTIONAL REGULATOR YJDC"/>
    <property type="match status" value="1"/>
</dbReference>
<keyword evidence="1" id="KW-0805">Transcription regulation</keyword>
<dbReference type="EMBL" id="JACGWV010000001">
    <property type="protein sequence ID" value="MBA8807196.1"/>
    <property type="molecule type" value="Genomic_DNA"/>
</dbReference>
<dbReference type="InterPro" id="IPR023772">
    <property type="entry name" value="DNA-bd_HTH_TetR-type_CS"/>
</dbReference>
<dbReference type="AlphaFoldDB" id="A0A7W3J6H5"/>
<dbReference type="InterPro" id="IPR001647">
    <property type="entry name" value="HTH_TetR"/>
</dbReference>
<reference evidence="6 7" key="1">
    <citation type="submission" date="2020-07" db="EMBL/GenBank/DDBJ databases">
        <title>Sequencing the genomes of 1000 actinobacteria strains.</title>
        <authorList>
            <person name="Klenk H.-P."/>
        </authorList>
    </citation>
    <scope>NUCLEOTIDE SEQUENCE [LARGE SCALE GENOMIC DNA]</scope>
    <source>
        <strain evidence="6 7">DSM 44121</strain>
    </source>
</reference>
<evidence type="ECO:0000256" key="2">
    <source>
        <dbReference type="ARBA" id="ARBA00023125"/>
    </source>
</evidence>
<evidence type="ECO:0000259" key="5">
    <source>
        <dbReference type="PROSITE" id="PS50977"/>
    </source>
</evidence>
<dbReference type="Gene3D" id="1.10.357.10">
    <property type="entry name" value="Tetracycline Repressor, domain 2"/>
    <property type="match status" value="1"/>
</dbReference>
<dbReference type="GO" id="GO:0003677">
    <property type="term" value="F:DNA binding"/>
    <property type="evidence" value="ECO:0007669"/>
    <property type="project" value="UniProtKB-UniRule"/>
</dbReference>
<proteinExistence type="predicted"/>
<evidence type="ECO:0000256" key="4">
    <source>
        <dbReference type="PROSITE-ProRule" id="PRU00335"/>
    </source>
</evidence>
<evidence type="ECO:0000256" key="3">
    <source>
        <dbReference type="ARBA" id="ARBA00023163"/>
    </source>
</evidence>
<sequence length="202" mass="21664">MTAPEKSLLGRPRGFDTDEALERAMLYFWEHGYEGASLSDLEGAMGIGRTSMYAAFGNKEQLFRKALDRYAEGPAAYTERALLKPTAREVATEFLTGAVRASTRPGGPPGCLTVQGALATGHSGQAAHDALVTWRDDGFHHLHERFRRAVDEGDLPPGADARKLARLVMTVGNGIAVQAASGASRAELQEVADAVIDTWPSP</sequence>
<keyword evidence="2 4" id="KW-0238">DNA-binding</keyword>
<dbReference type="PANTHER" id="PTHR47506">
    <property type="entry name" value="TRANSCRIPTIONAL REGULATORY PROTEIN"/>
    <property type="match status" value="1"/>
</dbReference>
<dbReference type="SUPFAM" id="SSF48498">
    <property type="entry name" value="Tetracyclin repressor-like, C-terminal domain"/>
    <property type="match status" value="1"/>
</dbReference>
<organism evidence="6 7">
    <name type="scientific">Promicromonospora sukumoe</name>
    <dbReference type="NCBI Taxonomy" id="88382"/>
    <lineage>
        <taxon>Bacteria</taxon>
        <taxon>Bacillati</taxon>
        <taxon>Actinomycetota</taxon>
        <taxon>Actinomycetes</taxon>
        <taxon>Micrococcales</taxon>
        <taxon>Promicromonosporaceae</taxon>
        <taxon>Promicromonospora</taxon>
    </lineage>
</organism>
<dbReference type="Proteomes" id="UP000540568">
    <property type="component" value="Unassembled WGS sequence"/>
</dbReference>
<dbReference type="InterPro" id="IPR011075">
    <property type="entry name" value="TetR_C"/>
</dbReference>
<evidence type="ECO:0000313" key="6">
    <source>
        <dbReference type="EMBL" id="MBA8807196.1"/>
    </source>
</evidence>
<dbReference type="PROSITE" id="PS01081">
    <property type="entry name" value="HTH_TETR_1"/>
    <property type="match status" value="1"/>
</dbReference>
<feature type="domain" description="HTH tetR-type" evidence="5">
    <location>
        <begin position="14"/>
        <end position="74"/>
    </location>
</feature>